<evidence type="ECO:0000256" key="7">
    <source>
        <dbReference type="ARBA" id="ARBA00023141"/>
    </source>
</evidence>
<comment type="pathway">
    <text evidence="2">Metabolic intermediate biosynthesis; chorismate biosynthesis; chorismate from D-erythrose 4-phosphate and phosphoenolpyruvate: step 1/7.</text>
</comment>
<dbReference type="GO" id="GO:0008652">
    <property type="term" value="P:amino acid biosynthetic process"/>
    <property type="evidence" value="ECO:0007669"/>
    <property type="project" value="UniProtKB-KW"/>
</dbReference>
<reference evidence="13 14" key="1">
    <citation type="submission" date="2018-09" db="EMBL/GenBank/DDBJ databases">
        <title>Zymobacter palmae IAM14233 (=T109) whole genome analysis.</title>
        <authorList>
            <person name="Yanase H."/>
        </authorList>
    </citation>
    <scope>NUCLEOTIDE SEQUENCE [LARGE SCALE GENOMIC DNA]</scope>
    <source>
        <strain evidence="13 14">IAM14233</strain>
    </source>
</reference>
<comment type="function">
    <text evidence="1">Stereospecific condensation of phosphoenolpyruvate (PEP) and D-erythrose-4-phosphate (E4P) giving rise to 3-deoxy-D-arabino-heptulosonate-7-phosphate (DAHP).</text>
</comment>
<keyword evidence="5" id="KW-0028">Amino-acid biosynthesis</keyword>
<dbReference type="AlphaFoldDB" id="A0A348HGD5"/>
<accession>A0A348HGD5</accession>
<keyword evidence="6" id="KW-0808">Transferase</keyword>
<dbReference type="GO" id="GO:0009073">
    <property type="term" value="P:aromatic amino acid family biosynthetic process"/>
    <property type="evidence" value="ECO:0007669"/>
    <property type="project" value="UniProtKB-KW"/>
</dbReference>
<comment type="catalytic activity">
    <reaction evidence="11">
        <text>D-erythrose 4-phosphate + phosphoenolpyruvate + H2O = 7-phospho-2-dehydro-3-deoxy-D-arabino-heptonate + phosphate</text>
        <dbReference type="Rhea" id="RHEA:14717"/>
        <dbReference type="ChEBI" id="CHEBI:15377"/>
        <dbReference type="ChEBI" id="CHEBI:16897"/>
        <dbReference type="ChEBI" id="CHEBI:43474"/>
        <dbReference type="ChEBI" id="CHEBI:58394"/>
        <dbReference type="ChEBI" id="CHEBI:58702"/>
        <dbReference type="EC" id="2.5.1.54"/>
    </reaction>
</comment>
<comment type="similarity">
    <text evidence="3">Belongs to the class-I DAHP synthase family.</text>
</comment>
<dbReference type="KEGG" id="zpl:ZBT109_1941"/>
<dbReference type="GO" id="GO:0003849">
    <property type="term" value="F:3-deoxy-7-phosphoheptulonate synthase activity"/>
    <property type="evidence" value="ECO:0007669"/>
    <property type="project" value="UniProtKB-EC"/>
</dbReference>
<dbReference type="UniPathway" id="UPA00053">
    <property type="reaction ID" value="UER00084"/>
</dbReference>
<dbReference type="InterPro" id="IPR006219">
    <property type="entry name" value="DAHP_synth_1"/>
</dbReference>
<dbReference type="GO" id="GO:0005737">
    <property type="term" value="C:cytoplasm"/>
    <property type="evidence" value="ECO:0007669"/>
    <property type="project" value="TreeGrafter"/>
</dbReference>
<protein>
    <recommendedName>
        <fullName evidence="4">3-deoxy-7-phosphoheptulonate synthase</fullName>
        <ecNumber evidence="4">2.5.1.54</ecNumber>
    </recommendedName>
    <alternativeName>
        <fullName evidence="10">3-deoxy-D-arabino-heptulosonate 7-phosphate synthase</fullName>
    </alternativeName>
    <alternativeName>
        <fullName evidence="9">DAHP synthase</fullName>
    </alternativeName>
    <alternativeName>
        <fullName evidence="8">Phospho-2-keto-3-deoxyheptonate aldolase</fullName>
    </alternativeName>
</protein>
<evidence type="ECO:0000256" key="9">
    <source>
        <dbReference type="ARBA" id="ARBA00031349"/>
    </source>
</evidence>
<feature type="domain" description="DAHP synthetase I/KDSA" evidence="12">
    <location>
        <begin position="105"/>
        <end position="397"/>
    </location>
</feature>
<keyword evidence="7" id="KW-0057">Aromatic amino acid biosynthesis</keyword>
<dbReference type="PANTHER" id="PTHR21225">
    <property type="entry name" value="PHOSPHO-2-DEHYDRO-3-DEOXYHEPTONATE ALDOLASE DAHP SYNTHETASE"/>
    <property type="match status" value="1"/>
</dbReference>
<dbReference type="NCBIfam" id="NF009395">
    <property type="entry name" value="PRK12755.1"/>
    <property type="match status" value="1"/>
</dbReference>
<dbReference type="EMBL" id="AP018933">
    <property type="protein sequence ID" value="BBG30687.1"/>
    <property type="molecule type" value="Genomic_DNA"/>
</dbReference>
<dbReference type="FunFam" id="3.20.20.70:FF:000005">
    <property type="entry name" value="Phospho-2-dehydro-3-deoxyheptonate aldolase"/>
    <property type="match status" value="1"/>
</dbReference>
<evidence type="ECO:0000256" key="2">
    <source>
        <dbReference type="ARBA" id="ARBA00004688"/>
    </source>
</evidence>
<dbReference type="SUPFAM" id="SSF51569">
    <property type="entry name" value="Aldolase"/>
    <property type="match status" value="1"/>
</dbReference>
<evidence type="ECO:0000256" key="8">
    <source>
        <dbReference type="ARBA" id="ARBA00031111"/>
    </source>
</evidence>
<name>A0A348HGD5_9GAMM</name>
<dbReference type="GO" id="GO:0042802">
    <property type="term" value="F:identical protein binding"/>
    <property type="evidence" value="ECO:0007669"/>
    <property type="project" value="UniProtKB-ARBA"/>
</dbReference>
<dbReference type="Proteomes" id="UP000267342">
    <property type="component" value="Chromosome"/>
</dbReference>
<evidence type="ECO:0000259" key="12">
    <source>
        <dbReference type="Pfam" id="PF00793"/>
    </source>
</evidence>
<gene>
    <name evidence="13" type="ORF">ZBT109_1941</name>
</gene>
<dbReference type="EC" id="2.5.1.54" evidence="4"/>
<dbReference type="GO" id="GO:0009423">
    <property type="term" value="P:chorismate biosynthetic process"/>
    <property type="evidence" value="ECO:0007669"/>
    <property type="project" value="UniProtKB-UniPathway"/>
</dbReference>
<evidence type="ECO:0000313" key="14">
    <source>
        <dbReference type="Proteomes" id="UP000267342"/>
    </source>
</evidence>
<evidence type="ECO:0000256" key="6">
    <source>
        <dbReference type="ARBA" id="ARBA00022679"/>
    </source>
</evidence>
<evidence type="ECO:0000256" key="5">
    <source>
        <dbReference type="ARBA" id="ARBA00022605"/>
    </source>
</evidence>
<evidence type="ECO:0000313" key="13">
    <source>
        <dbReference type="EMBL" id="BBG30687.1"/>
    </source>
</evidence>
<evidence type="ECO:0000256" key="1">
    <source>
        <dbReference type="ARBA" id="ARBA00003726"/>
    </source>
</evidence>
<dbReference type="NCBIfam" id="TIGR00034">
    <property type="entry name" value="aroFGH"/>
    <property type="match status" value="1"/>
</dbReference>
<proteinExistence type="inferred from homology"/>
<sequence>MPTFHASTSGALTAPCHDGTLVDFRTLVLRYCVATHALTRGRSIARPDLQDAVADIIEGLPMNDTNNPNVQGYTLIRSPEALRERYPLSQQAVDRIQSYRDTVKRILGGDDHRLLVVVGPCSLHDTEAALDYAKRLAALSAAVSDTLFIVMRAYFEKPRTTVGWKGLINDPHMDGSFAVEEGLEKARSLLVELSELGLPLATEALDPIATQYIQDCISWTAIGARTTESQTHREMASGLPSPIGFKNGTDGGFTVAINALQAISHAHSYLNIAPNGQVAIVRSNGNCGHIVLRGGNGKPNYDAESVAAAEQALAKASMPADLMVDCSHANSSKDPANQPVVLEDVVKQIEQGNRSIMGVMIESNINWGAQPLTCDLSALEYGVSITDGCIDWSTTEKCLYDMADRLKGILPARQRHA</sequence>
<evidence type="ECO:0000256" key="11">
    <source>
        <dbReference type="ARBA" id="ARBA00047508"/>
    </source>
</evidence>
<evidence type="ECO:0000256" key="10">
    <source>
        <dbReference type="ARBA" id="ARBA00032193"/>
    </source>
</evidence>
<dbReference type="Pfam" id="PF00793">
    <property type="entry name" value="DAHP_synth_1"/>
    <property type="match status" value="1"/>
</dbReference>
<evidence type="ECO:0000256" key="3">
    <source>
        <dbReference type="ARBA" id="ARBA00007985"/>
    </source>
</evidence>
<evidence type="ECO:0000256" key="4">
    <source>
        <dbReference type="ARBA" id="ARBA00012694"/>
    </source>
</evidence>
<organism evidence="13 14">
    <name type="scientific">Zymobacter palmae</name>
    <dbReference type="NCBI Taxonomy" id="33074"/>
    <lineage>
        <taxon>Bacteria</taxon>
        <taxon>Pseudomonadati</taxon>
        <taxon>Pseudomonadota</taxon>
        <taxon>Gammaproteobacteria</taxon>
        <taxon>Oceanospirillales</taxon>
        <taxon>Halomonadaceae</taxon>
        <taxon>Zymobacter group</taxon>
        <taxon>Zymobacter</taxon>
    </lineage>
</organism>
<dbReference type="PANTHER" id="PTHR21225:SF10">
    <property type="entry name" value="PHOSPHO-2-DEHYDRO-3-DEOXYHEPTONATE ALDOLASE, TYR-SENSITIVE"/>
    <property type="match status" value="1"/>
</dbReference>
<keyword evidence="14" id="KW-1185">Reference proteome</keyword>
<dbReference type="STRING" id="1123510.GCA_000620025_02031"/>
<dbReference type="Gene3D" id="3.20.20.70">
    <property type="entry name" value="Aldolase class I"/>
    <property type="match status" value="1"/>
</dbReference>
<dbReference type="InterPro" id="IPR006218">
    <property type="entry name" value="DAHP1/KDSA"/>
</dbReference>
<dbReference type="InterPro" id="IPR013785">
    <property type="entry name" value="Aldolase_TIM"/>
</dbReference>